<organism evidence="2 3">
    <name type="scientific">Jatrophihabitans cynanchi</name>
    <dbReference type="NCBI Taxonomy" id="2944128"/>
    <lineage>
        <taxon>Bacteria</taxon>
        <taxon>Bacillati</taxon>
        <taxon>Actinomycetota</taxon>
        <taxon>Actinomycetes</taxon>
        <taxon>Jatrophihabitantales</taxon>
        <taxon>Jatrophihabitantaceae</taxon>
        <taxon>Jatrophihabitans</taxon>
    </lineage>
</organism>
<feature type="transmembrane region" description="Helical" evidence="1">
    <location>
        <begin position="82"/>
        <end position="106"/>
    </location>
</feature>
<name>A0ABY7JZ20_9ACTN</name>
<feature type="transmembrane region" description="Helical" evidence="1">
    <location>
        <begin position="201"/>
        <end position="222"/>
    </location>
</feature>
<feature type="transmembrane region" description="Helical" evidence="1">
    <location>
        <begin position="166"/>
        <end position="194"/>
    </location>
</feature>
<keyword evidence="3" id="KW-1185">Reference proteome</keyword>
<dbReference type="RefSeq" id="WP_269442932.1">
    <property type="nucleotide sequence ID" value="NZ_CP097463.1"/>
</dbReference>
<evidence type="ECO:0000313" key="2">
    <source>
        <dbReference type="EMBL" id="WAX56399.1"/>
    </source>
</evidence>
<evidence type="ECO:0000256" key="1">
    <source>
        <dbReference type="SAM" id="Phobius"/>
    </source>
</evidence>
<reference evidence="2" key="1">
    <citation type="submission" date="2022-05" db="EMBL/GenBank/DDBJ databases">
        <title>Jatrophihabitans sp. SB3-54 whole genome sequence.</title>
        <authorList>
            <person name="Suh M.K."/>
            <person name="Eom M.K."/>
            <person name="Kim J.S."/>
            <person name="Kim H.S."/>
            <person name="Do H.E."/>
            <person name="Shin Y.K."/>
            <person name="Lee J.-S."/>
        </authorList>
    </citation>
    <scope>NUCLEOTIDE SEQUENCE</scope>
    <source>
        <strain evidence="2">SB3-54</strain>
    </source>
</reference>
<feature type="transmembrane region" description="Helical" evidence="1">
    <location>
        <begin position="228"/>
        <end position="248"/>
    </location>
</feature>
<keyword evidence="1" id="KW-0472">Membrane</keyword>
<accession>A0ABY7JZ20</accession>
<dbReference type="EMBL" id="CP097463">
    <property type="protein sequence ID" value="WAX56399.1"/>
    <property type="molecule type" value="Genomic_DNA"/>
</dbReference>
<gene>
    <name evidence="2" type="ORF">M6B22_17945</name>
</gene>
<keyword evidence="1" id="KW-0812">Transmembrane</keyword>
<evidence type="ECO:0000313" key="3">
    <source>
        <dbReference type="Proteomes" id="UP001164693"/>
    </source>
</evidence>
<protein>
    <recommendedName>
        <fullName evidence="4">Glycosyltransferase RgtA/B/C/D-like domain-containing protein</fullName>
    </recommendedName>
</protein>
<keyword evidence="1" id="KW-1133">Transmembrane helix</keyword>
<evidence type="ECO:0008006" key="4">
    <source>
        <dbReference type="Google" id="ProtNLM"/>
    </source>
</evidence>
<feature type="transmembrane region" description="Helical" evidence="1">
    <location>
        <begin position="118"/>
        <end position="136"/>
    </location>
</feature>
<dbReference type="Proteomes" id="UP001164693">
    <property type="component" value="Chromosome"/>
</dbReference>
<feature type="transmembrane region" description="Helical" evidence="1">
    <location>
        <begin position="255"/>
        <end position="273"/>
    </location>
</feature>
<feature type="transmembrane region" description="Helical" evidence="1">
    <location>
        <begin position="24"/>
        <end position="41"/>
    </location>
</feature>
<sequence length="532" mass="56964">MAGTFAYGLGARPQPDGALARRPVVVAGVVASALAVLFLLSKLTGQDLSAQMARADFARDHALTPVDFRWFGGTLSLGYSLWVPWVASVVGVRLLGVAAAIIGSILTTRLLQYAKAPHLTAAAVAVAVCQLADVAVGRVTFQVGLTCALGATVCIAAKDPGLARRAAAIVLGALAGAASPVVTLELWIVALALFVKRERRLDAVLLAMSSTIPSAIISLVFADGSLQQFQWSMAVRALGGGALVLLVVPRQHRTLRLGTAISLVVVLIAWVVPSQIGSNAIRLGLLFGIPCVIAFSRWGRWATAGLAVIAVVIQPPVSPEIPQLWGEQASRQAYYQPLVDQINSHGPLTGRVETPEQSSHWDAALLAKSVPLARGWLRQVDTELNEHVFFDGRPTVQTYRDFLRSEAVQYVAIPDTALTTVGEQERDLVATGLPYLRRIWHNADWTLYLVDGATSIAEAPARLVRQYPDRIEVYAPEAMTVHLRLRWFKWLTVTGPIGTCVTPSADNEHVDVHTTGGGTVVISSSLSAQKQC</sequence>
<proteinExistence type="predicted"/>